<keyword evidence="5 8" id="KW-0472">Membrane</keyword>
<evidence type="ECO:0000313" key="10">
    <source>
        <dbReference type="EMBL" id="PRO65319.1"/>
    </source>
</evidence>
<name>A0A2P6MGB6_ALKUR</name>
<evidence type="ECO:0000256" key="4">
    <source>
        <dbReference type="ARBA" id="ARBA00012448"/>
    </source>
</evidence>
<dbReference type="RefSeq" id="WP_105959519.1">
    <property type="nucleotide sequence ID" value="NZ_PVNS01000009.1"/>
</dbReference>
<comment type="pathway">
    <text evidence="2">Cell wall biogenesis; peptidoglycan biosynthesis.</text>
</comment>
<dbReference type="Gene3D" id="3.40.710.10">
    <property type="entry name" value="DD-peptidase/beta-lactamase superfamily"/>
    <property type="match status" value="1"/>
</dbReference>
<dbReference type="Pfam" id="PF03793">
    <property type="entry name" value="PASTA"/>
    <property type="match status" value="2"/>
</dbReference>
<keyword evidence="8" id="KW-0812">Transmembrane</keyword>
<evidence type="ECO:0000256" key="2">
    <source>
        <dbReference type="ARBA" id="ARBA00004752"/>
    </source>
</evidence>
<dbReference type="InterPro" id="IPR050515">
    <property type="entry name" value="Beta-lactam/transpept"/>
</dbReference>
<dbReference type="PANTHER" id="PTHR30627:SF26">
    <property type="entry name" value="PENICILLIN-BINDING PROTEIN 2B"/>
    <property type="match status" value="1"/>
</dbReference>
<dbReference type="SUPFAM" id="SSF56601">
    <property type="entry name" value="beta-lactamase/transpeptidase-like"/>
    <property type="match status" value="1"/>
</dbReference>
<accession>A0A2P6MGB6</accession>
<keyword evidence="8" id="KW-1133">Transmembrane helix</keyword>
<dbReference type="SUPFAM" id="SSF56519">
    <property type="entry name" value="Penicillin binding protein dimerisation domain"/>
    <property type="match status" value="1"/>
</dbReference>
<feature type="compositionally biased region" description="Acidic residues" evidence="7">
    <location>
        <begin position="706"/>
        <end position="733"/>
    </location>
</feature>
<dbReference type="Pfam" id="PF00905">
    <property type="entry name" value="Transpeptidase"/>
    <property type="match status" value="1"/>
</dbReference>
<dbReference type="GO" id="GO:0009252">
    <property type="term" value="P:peptidoglycan biosynthetic process"/>
    <property type="evidence" value="ECO:0007669"/>
    <property type="project" value="UniProtKB-UniPathway"/>
</dbReference>
<organism evidence="10 11">
    <name type="scientific">Alkalicoccus urumqiensis</name>
    <name type="common">Bacillus urumqiensis</name>
    <dbReference type="NCBI Taxonomy" id="1548213"/>
    <lineage>
        <taxon>Bacteria</taxon>
        <taxon>Bacillati</taxon>
        <taxon>Bacillota</taxon>
        <taxon>Bacilli</taxon>
        <taxon>Bacillales</taxon>
        <taxon>Bacillaceae</taxon>
        <taxon>Alkalicoccus</taxon>
    </lineage>
</organism>
<keyword evidence="11" id="KW-1185">Reference proteome</keyword>
<dbReference type="CDD" id="cd06575">
    <property type="entry name" value="PASTA_Pbp2x-like_2"/>
    <property type="match status" value="1"/>
</dbReference>
<comment type="subcellular location">
    <subcellularLocation>
        <location evidence="1">Membrane</location>
    </subcellularLocation>
</comment>
<dbReference type="GO" id="GO:0008658">
    <property type="term" value="F:penicillin binding"/>
    <property type="evidence" value="ECO:0007669"/>
    <property type="project" value="InterPro"/>
</dbReference>
<reference evidence="10 11" key="1">
    <citation type="submission" date="2018-03" db="EMBL/GenBank/DDBJ databases">
        <title>Bacillus urumqiensis sp. nov., a moderately haloalkaliphilic bacterium isolated from a salt lake.</title>
        <authorList>
            <person name="Zhao B."/>
            <person name="Liao Z."/>
        </authorList>
    </citation>
    <scope>NUCLEOTIDE SEQUENCE [LARGE SCALE GENOMIC DNA]</scope>
    <source>
        <strain evidence="10 11">BZ-SZ-XJ18</strain>
    </source>
</reference>
<dbReference type="InterPro" id="IPR005311">
    <property type="entry name" value="PBP_dimer"/>
</dbReference>
<dbReference type="InterPro" id="IPR036138">
    <property type="entry name" value="PBP_dimer_sf"/>
</dbReference>
<dbReference type="InterPro" id="IPR012338">
    <property type="entry name" value="Beta-lactam/transpept-like"/>
</dbReference>
<evidence type="ECO:0000256" key="5">
    <source>
        <dbReference type="ARBA" id="ARBA00023136"/>
    </source>
</evidence>
<dbReference type="GO" id="GO:0009002">
    <property type="term" value="F:serine-type D-Ala-D-Ala carboxypeptidase activity"/>
    <property type="evidence" value="ECO:0007669"/>
    <property type="project" value="UniProtKB-EC"/>
</dbReference>
<feature type="domain" description="PASTA" evidence="9">
    <location>
        <begin position="646"/>
        <end position="714"/>
    </location>
</feature>
<sequence length="733" mass="80359">MENSFKQMIVKRAVAALLVFTIGVVIIFSRFAYIQASKEVDDVHLYELLETRWTQTQDLDGKRGSITDRNGEVLAEEIPSYTITAVLDDQFESHVADPAATAAELAPALEMDEGRLEELLSRDAFQVELGAAAKNLSYEKMQEIEAMELSGIHFREDPRRYYPMQTFASHVIGYTERDMSEARMGLESSLNDYLSDTAGYIQYQQDGSGRPLASQEEIIKEPEHGDDVVLTLDARIQTAMEQTMSQVDEMFEPERMMAVAAHAETGEILAMSNRPSFNPNEYESIENYTNYAISSRFEPGSTMKIFTLAGAVEEGVYNGEATFESGSVEVYDRRIRDHNNGEGWGEITYNEGVQRSSNVAFSKIAMDQLGPENVYKYIEAFGFREPTGIDLPNEAEGGLIAESGPVDAVTTAFGQATAVTAMQQVKAASAIANDGKMVNPYVVSQILNEEGETVAENTPTVSGEPISAETATEVRDILTTVVSSENGTGQAFAIDGFEVAGKTGTAQIVGEDGRYVRGHGQNLYSFIGMAPADDPEVIVYVAVDRPDLEDHEIGSEPVSMIFRQVMEQSLQYLNIRPDEDELEHGSAEQILLPDFSGEQAESVEEELKDLGMEPVMIGDGSIVEDQSFAPETPLAAGEMVFLVTDGSPEMPDVTGWSTRELRQFADTAGVRSEVEGSGFVYAQMPPPGSSLNGAEAVQAKAAPPGEEPELEDDKEEEEEADELPEEDETFFMD</sequence>
<gene>
    <name evidence="10" type="ORF">C6I21_10995</name>
</gene>
<dbReference type="InterPro" id="IPR005543">
    <property type="entry name" value="PASTA_dom"/>
</dbReference>
<dbReference type="AlphaFoldDB" id="A0A2P6MGB6"/>
<feature type="domain" description="PASTA" evidence="9">
    <location>
        <begin position="586"/>
        <end position="645"/>
    </location>
</feature>
<dbReference type="Pfam" id="PF03717">
    <property type="entry name" value="PBP_dimer"/>
    <property type="match status" value="1"/>
</dbReference>
<feature type="transmembrane region" description="Helical" evidence="8">
    <location>
        <begin position="12"/>
        <end position="33"/>
    </location>
</feature>
<evidence type="ECO:0000256" key="6">
    <source>
        <dbReference type="ARBA" id="ARBA00034000"/>
    </source>
</evidence>
<dbReference type="GO" id="GO:0071555">
    <property type="term" value="P:cell wall organization"/>
    <property type="evidence" value="ECO:0007669"/>
    <property type="project" value="TreeGrafter"/>
</dbReference>
<dbReference type="UniPathway" id="UPA00219"/>
<evidence type="ECO:0000256" key="8">
    <source>
        <dbReference type="SAM" id="Phobius"/>
    </source>
</evidence>
<protein>
    <recommendedName>
        <fullName evidence="4">serine-type D-Ala-D-Ala carboxypeptidase</fullName>
        <ecNumber evidence="4">3.4.16.4</ecNumber>
    </recommendedName>
</protein>
<feature type="region of interest" description="Disordered" evidence="7">
    <location>
        <begin position="679"/>
        <end position="733"/>
    </location>
</feature>
<evidence type="ECO:0000256" key="7">
    <source>
        <dbReference type="SAM" id="MobiDB-lite"/>
    </source>
</evidence>
<dbReference type="Gene3D" id="3.90.1310.10">
    <property type="entry name" value="Penicillin-binding protein 2a (Domain 2)"/>
    <property type="match status" value="1"/>
</dbReference>
<dbReference type="SMART" id="SM00740">
    <property type="entry name" value="PASTA"/>
    <property type="match status" value="2"/>
</dbReference>
<comment type="caution">
    <text evidence="10">The sequence shown here is derived from an EMBL/GenBank/DDBJ whole genome shotgun (WGS) entry which is preliminary data.</text>
</comment>
<comment type="similarity">
    <text evidence="3">Belongs to the transpeptidase family.</text>
</comment>
<dbReference type="PROSITE" id="PS51178">
    <property type="entry name" value="PASTA"/>
    <property type="match status" value="2"/>
</dbReference>
<dbReference type="InterPro" id="IPR001460">
    <property type="entry name" value="PCN-bd_Tpept"/>
</dbReference>
<dbReference type="Proteomes" id="UP000243650">
    <property type="component" value="Unassembled WGS sequence"/>
</dbReference>
<comment type="catalytic activity">
    <reaction evidence="6">
        <text>Preferential cleavage: (Ac)2-L-Lys-D-Ala-|-D-Ala. Also transpeptidation of peptidyl-alanyl moieties that are N-acyl substituents of D-alanine.</text>
        <dbReference type="EC" id="3.4.16.4"/>
    </reaction>
</comment>
<dbReference type="EMBL" id="PVNS01000009">
    <property type="protein sequence ID" value="PRO65319.1"/>
    <property type="molecule type" value="Genomic_DNA"/>
</dbReference>
<evidence type="ECO:0000259" key="9">
    <source>
        <dbReference type="PROSITE" id="PS51178"/>
    </source>
</evidence>
<proteinExistence type="inferred from homology"/>
<dbReference type="SUPFAM" id="SSF54184">
    <property type="entry name" value="Penicillin-binding protein 2x (pbp-2x), c-terminal domain"/>
    <property type="match status" value="2"/>
</dbReference>
<dbReference type="PANTHER" id="PTHR30627">
    <property type="entry name" value="PEPTIDOGLYCAN D,D-TRANSPEPTIDASE"/>
    <property type="match status" value="1"/>
</dbReference>
<evidence type="ECO:0000256" key="3">
    <source>
        <dbReference type="ARBA" id="ARBA00007171"/>
    </source>
</evidence>
<dbReference type="CDD" id="cd06576">
    <property type="entry name" value="PASTA_Pbp2x-like_1"/>
    <property type="match status" value="1"/>
</dbReference>
<evidence type="ECO:0000256" key="1">
    <source>
        <dbReference type="ARBA" id="ARBA00004370"/>
    </source>
</evidence>
<dbReference type="OrthoDB" id="9804124at2"/>
<evidence type="ECO:0000313" key="11">
    <source>
        <dbReference type="Proteomes" id="UP000243650"/>
    </source>
</evidence>
<dbReference type="EC" id="3.4.16.4" evidence="4"/>
<dbReference type="GO" id="GO:0005886">
    <property type="term" value="C:plasma membrane"/>
    <property type="evidence" value="ECO:0007669"/>
    <property type="project" value="TreeGrafter"/>
</dbReference>